<evidence type="ECO:0000256" key="1">
    <source>
        <dbReference type="SAM" id="MobiDB-lite"/>
    </source>
</evidence>
<keyword evidence="3" id="KW-1185">Reference proteome</keyword>
<comment type="caution">
    <text evidence="2">The sequence shown here is derived from an EMBL/GenBank/DDBJ whole genome shotgun (WGS) entry which is preliminary data.</text>
</comment>
<dbReference type="AlphaFoldDB" id="A0A4Z0YMJ6"/>
<protein>
    <submittedName>
        <fullName evidence="2">Uncharacterized protein</fullName>
    </submittedName>
</protein>
<evidence type="ECO:0000313" key="3">
    <source>
        <dbReference type="Proteomes" id="UP000297716"/>
    </source>
</evidence>
<accession>A0A4Z0YMJ6</accession>
<dbReference type="Proteomes" id="UP000297716">
    <property type="component" value="Unassembled WGS sequence"/>
</dbReference>
<reference evidence="2 3" key="1">
    <citation type="submission" date="2019-03" db="EMBL/GenBank/DDBJ databases">
        <title>Draft genome sequence of Xylaria hypoxylon DSM 108379, a ubiquitous saprotrophic-parasitic fungi on hardwood.</title>
        <authorList>
            <person name="Buettner E."/>
            <person name="Leonhardt S."/>
            <person name="Gebauer A.M."/>
            <person name="Liers C."/>
            <person name="Hofrichter M."/>
            <person name="Kellner H."/>
        </authorList>
    </citation>
    <scope>NUCLEOTIDE SEQUENCE [LARGE SCALE GENOMIC DNA]</scope>
    <source>
        <strain evidence="2 3">DSM 108379</strain>
    </source>
</reference>
<dbReference type="EMBL" id="SKBN01000337">
    <property type="protein sequence ID" value="TGJ78886.1"/>
    <property type="molecule type" value="Genomic_DNA"/>
</dbReference>
<gene>
    <name evidence="2" type="ORF">E0Z10_g9879</name>
</gene>
<dbReference type="STRING" id="37992.A0A4Z0YMJ6"/>
<name>A0A4Z0YMJ6_9PEZI</name>
<sequence>MSSIFCCSSIKPFRPVRLDHEAKFSHFMRWTESYPVAPTNGSSLVSQAQYAIQLVRQVNYGPQESIRYFIPVDNNSTFLEVTEDDLLSANYKKLNSFKNFRCEEHNKFFELNLYQENPTNTHHWRANLGRPARDIDMALRKKEPIPVLDREEEEPATLAPGQHRSSSDLGQEISPSEPRGPFVPGHQMSEVEGHEKESLAQLVVDCSTKISTLKPILQFLLQGVGASLGSNSLVSLISLDWVNRELELGLDYEDRWETEVTSQNISIFLNACIELSGDESVSLKDIEDPVDYATLHIDSLKNKQVIGRIRFEKIVNRVLEHNLSVGWVSQNASKIRRILASGPSEELFESSTMRRKTTRPVIKNADIAATVIINASRTR</sequence>
<feature type="region of interest" description="Disordered" evidence="1">
    <location>
        <begin position="144"/>
        <end position="191"/>
    </location>
</feature>
<dbReference type="OrthoDB" id="10264507at2759"/>
<organism evidence="2 3">
    <name type="scientific">Xylaria hypoxylon</name>
    <dbReference type="NCBI Taxonomy" id="37992"/>
    <lineage>
        <taxon>Eukaryota</taxon>
        <taxon>Fungi</taxon>
        <taxon>Dikarya</taxon>
        <taxon>Ascomycota</taxon>
        <taxon>Pezizomycotina</taxon>
        <taxon>Sordariomycetes</taxon>
        <taxon>Xylariomycetidae</taxon>
        <taxon>Xylariales</taxon>
        <taxon>Xylariaceae</taxon>
        <taxon>Xylaria</taxon>
    </lineage>
</organism>
<proteinExistence type="predicted"/>
<evidence type="ECO:0000313" key="2">
    <source>
        <dbReference type="EMBL" id="TGJ78886.1"/>
    </source>
</evidence>